<comment type="caution">
    <text evidence="2">The sequence shown here is derived from an EMBL/GenBank/DDBJ whole genome shotgun (WGS) entry which is preliminary data.</text>
</comment>
<keyword evidence="3" id="KW-1185">Reference proteome</keyword>
<dbReference type="EMBL" id="BGPR01001549">
    <property type="protein sequence ID" value="GBM56495.1"/>
    <property type="molecule type" value="Genomic_DNA"/>
</dbReference>
<dbReference type="AlphaFoldDB" id="A0A4Y2GUK7"/>
<keyword evidence="1" id="KW-0812">Transmembrane</keyword>
<evidence type="ECO:0000313" key="3">
    <source>
        <dbReference type="Proteomes" id="UP000499080"/>
    </source>
</evidence>
<evidence type="ECO:0000256" key="1">
    <source>
        <dbReference type="SAM" id="Phobius"/>
    </source>
</evidence>
<name>A0A4Y2GUK7_ARAVE</name>
<protein>
    <submittedName>
        <fullName evidence="2">Uncharacterized protein</fullName>
    </submittedName>
</protein>
<accession>A0A4Y2GUK7</accession>
<evidence type="ECO:0000313" key="2">
    <source>
        <dbReference type="EMBL" id="GBM56495.1"/>
    </source>
</evidence>
<dbReference type="Proteomes" id="UP000499080">
    <property type="component" value="Unassembled WGS sequence"/>
</dbReference>
<organism evidence="2 3">
    <name type="scientific">Araneus ventricosus</name>
    <name type="common">Orbweaver spider</name>
    <name type="synonym">Epeira ventricosa</name>
    <dbReference type="NCBI Taxonomy" id="182803"/>
    <lineage>
        <taxon>Eukaryota</taxon>
        <taxon>Metazoa</taxon>
        <taxon>Ecdysozoa</taxon>
        <taxon>Arthropoda</taxon>
        <taxon>Chelicerata</taxon>
        <taxon>Arachnida</taxon>
        <taxon>Araneae</taxon>
        <taxon>Araneomorphae</taxon>
        <taxon>Entelegynae</taxon>
        <taxon>Araneoidea</taxon>
        <taxon>Araneidae</taxon>
        <taxon>Araneus</taxon>
    </lineage>
</organism>
<keyword evidence="1" id="KW-0472">Membrane</keyword>
<proteinExistence type="predicted"/>
<keyword evidence="1" id="KW-1133">Transmembrane helix</keyword>
<gene>
    <name evidence="2" type="ORF">AVEN_110514_1</name>
</gene>
<reference evidence="2 3" key="1">
    <citation type="journal article" date="2019" name="Sci. Rep.">
        <title>Orb-weaving spider Araneus ventricosus genome elucidates the spidroin gene catalogue.</title>
        <authorList>
            <person name="Kono N."/>
            <person name="Nakamura H."/>
            <person name="Ohtoshi R."/>
            <person name="Moran D.A.P."/>
            <person name="Shinohara A."/>
            <person name="Yoshida Y."/>
            <person name="Fujiwara M."/>
            <person name="Mori M."/>
            <person name="Tomita M."/>
            <person name="Arakawa K."/>
        </authorList>
    </citation>
    <scope>NUCLEOTIDE SEQUENCE [LARGE SCALE GENOMIC DNA]</scope>
</reference>
<feature type="transmembrane region" description="Helical" evidence="1">
    <location>
        <begin position="55"/>
        <end position="73"/>
    </location>
</feature>
<sequence>MPRDLSKYTLDVLTICGPLSPNNIHRLFRRKLENVLAGTILRYMPRGGGRSPEDTVPVFCIILGAGFLLFYWLRNRRFDNSWLRLWDSIMA</sequence>